<dbReference type="Gene3D" id="3.90.550.10">
    <property type="entry name" value="Spore Coat Polysaccharide Biosynthesis Protein SpsA, Chain A"/>
    <property type="match status" value="1"/>
</dbReference>
<evidence type="ECO:0000256" key="1">
    <source>
        <dbReference type="ARBA" id="ARBA00047343"/>
    </source>
</evidence>
<dbReference type="SUPFAM" id="SSF53448">
    <property type="entry name" value="Nucleotide-diphospho-sugar transferases"/>
    <property type="match status" value="1"/>
</dbReference>
<reference evidence="4" key="1">
    <citation type="journal article" date="2018" name="Nat. Microbiol.">
        <title>Leveraging single-cell genomics to expand the fungal tree of life.</title>
        <authorList>
            <person name="Ahrendt S.R."/>
            <person name="Quandt C.A."/>
            <person name="Ciobanu D."/>
            <person name="Clum A."/>
            <person name="Salamov A."/>
            <person name="Andreopoulos B."/>
            <person name="Cheng J.F."/>
            <person name="Woyke T."/>
            <person name="Pelin A."/>
            <person name="Henrissat B."/>
            <person name="Reynolds N.K."/>
            <person name="Benny G.L."/>
            <person name="Smith M.E."/>
            <person name="James T.Y."/>
            <person name="Grigoriev I.V."/>
        </authorList>
    </citation>
    <scope>NUCLEOTIDE SEQUENCE [LARGE SCALE GENOMIC DNA]</scope>
</reference>
<keyword evidence="3" id="KW-0808">Transferase</keyword>
<accession>A0A4P9XZK5</accession>
<organism evidence="3 4">
    <name type="scientific">Piptocephalis cylindrospora</name>
    <dbReference type="NCBI Taxonomy" id="1907219"/>
    <lineage>
        <taxon>Eukaryota</taxon>
        <taxon>Fungi</taxon>
        <taxon>Fungi incertae sedis</taxon>
        <taxon>Zoopagomycota</taxon>
        <taxon>Zoopagomycotina</taxon>
        <taxon>Zoopagomycetes</taxon>
        <taxon>Zoopagales</taxon>
        <taxon>Piptocephalidaceae</taxon>
        <taxon>Piptocephalis</taxon>
    </lineage>
</organism>
<dbReference type="OrthoDB" id="285674at2759"/>
<feature type="non-terminal residue" evidence="3">
    <location>
        <position position="252"/>
    </location>
</feature>
<evidence type="ECO:0000313" key="3">
    <source>
        <dbReference type="EMBL" id="RKP11814.1"/>
    </source>
</evidence>
<gene>
    <name evidence="3" type="ORF">BJ684DRAFT_12399</name>
</gene>
<evidence type="ECO:0000259" key="2">
    <source>
        <dbReference type="Pfam" id="PF00483"/>
    </source>
</evidence>
<sequence>MPSYAAVILVGGPSRGTRFRPLSLDTPKPLFPIAGKPVIYHHLKALSKVEGLTEVYLIGSFEDSVLRAFTHQASREFSNLTVRYLREYTALGTAGGIYHFRDQILRSSPDRLFVLHADVACTFPLTPMTRFHRDHEGWCTILSTKVPREAAHNFGCLVANPSTHEVLHYVEKPESFISDLISCGVYLFDVSVFSEIAKALEPRRPPSATTLFKDDEEEYALDYASSSSGGSGAPDVLRLEQDILWPLAGERR</sequence>
<dbReference type="InterPro" id="IPR005835">
    <property type="entry name" value="NTP_transferase_dom"/>
</dbReference>
<dbReference type="GO" id="GO:0004475">
    <property type="term" value="F:mannose-1-phosphate guanylyltransferase (GTP) activity"/>
    <property type="evidence" value="ECO:0007669"/>
    <property type="project" value="UniProtKB-EC"/>
</dbReference>
<dbReference type="InterPro" id="IPR050486">
    <property type="entry name" value="Mannose-1P_guanyltransferase"/>
</dbReference>
<feature type="domain" description="Nucleotidyl transferase" evidence="2">
    <location>
        <begin position="6"/>
        <end position="203"/>
    </location>
</feature>
<name>A0A4P9XZK5_9FUNG</name>
<dbReference type="EMBL" id="KZ988639">
    <property type="protein sequence ID" value="RKP11814.1"/>
    <property type="molecule type" value="Genomic_DNA"/>
</dbReference>
<dbReference type="Proteomes" id="UP000267251">
    <property type="component" value="Unassembled WGS sequence"/>
</dbReference>
<dbReference type="CDD" id="cd06428">
    <property type="entry name" value="M1P_guanylylT_A_like_N"/>
    <property type="match status" value="1"/>
</dbReference>
<dbReference type="Pfam" id="PF00483">
    <property type="entry name" value="NTP_transferase"/>
    <property type="match status" value="1"/>
</dbReference>
<keyword evidence="4" id="KW-1185">Reference proteome</keyword>
<protein>
    <submittedName>
        <fullName evidence="3">Nucleotide-diphospho-sugar transferase</fullName>
    </submittedName>
</protein>
<dbReference type="AlphaFoldDB" id="A0A4P9XZK5"/>
<dbReference type="PANTHER" id="PTHR22572">
    <property type="entry name" value="SUGAR-1-PHOSPHATE GUANYL TRANSFERASE"/>
    <property type="match status" value="1"/>
</dbReference>
<evidence type="ECO:0000313" key="4">
    <source>
        <dbReference type="Proteomes" id="UP000267251"/>
    </source>
</evidence>
<comment type="catalytic activity">
    <reaction evidence="1">
        <text>alpha-D-mannose 1-phosphate + GTP + H(+) = GDP-alpha-D-mannose + diphosphate</text>
        <dbReference type="Rhea" id="RHEA:15229"/>
        <dbReference type="ChEBI" id="CHEBI:15378"/>
        <dbReference type="ChEBI" id="CHEBI:33019"/>
        <dbReference type="ChEBI" id="CHEBI:37565"/>
        <dbReference type="ChEBI" id="CHEBI:57527"/>
        <dbReference type="ChEBI" id="CHEBI:58409"/>
        <dbReference type="EC" id="2.7.7.13"/>
    </reaction>
</comment>
<dbReference type="InterPro" id="IPR029044">
    <property type="entry name" value="Nucleotide-diphossugar_trans"/>
</dbReference>
<proteinExistence type="predicted"/>